<evidence type="ECO:0000313" key="1">
    <source>
        <dbReference type="Ensembl" id="ENSCSEP00000011663.1"/>
    </source>
</evidence>
<name>A0A3P8V8M0_CYNSE</name>
<dbReference type="Proteomes" id="UP000265120">
    <property type="component" value="Unassembled WGS sequence"/>
</dbReference>
<dbReference type="OMA" id="QTWKSAH"/>
<dbReference type="InterPro" id="IPR027417">
    <property type="entry name" value="P-loop_NTPase"/>
</dbReference>
<accession>A0A3P8V8M0</accession>
<evidence type="ECO:0000313" key="2">
    <source>
        <dbReference type="Proteomes" id="UP000265120"/>
    </source>
</evidence>
<dbReference type="GO" id="GO:0007062">
    <property type="term" value="P:sister chromatid cohesion"/>
    <property type="evidence" value="ECO:0007669"/>
    <property type="project" value="TreeGrafter"/>
</dbReference>
<dbReference type="PANTHER" id="PTHR18937:SF147">
    <property type="entry name" value="STRUCTURAL MAINTENANCE OF CHROMOSOMES PROTEIN 1B"/>
    <property type="match status" value="1"/>
</dbReference>
<dbReference type="Ensembl" id="ENSCSET00000011803.1">
    <property type="protein sequence ID" value="ENSCSEP00000011663.1"/>
    <property type="gene ID" value="ENSCSEG00000007504.1"/>
</dbReference>
<dbReference type="GO" id="GO:0005634">
    <property type="term" value="C:nucleus"/>
    <property type="evidence" value="ECO:0007669"/>
    <property type="project" value="TreeGrafter"/>
</dbReference>
<dbReference type="GO" id="GO:0030893">
    <property type="term" value="C:meiotic cohesin complex"/>
    <property type="evidence" value="ECO:0007669"/>
    <property type="project" value="TreeGrafter"/>
</dbReference>
<keyword evidence="2" id="KW-1185">Reference proteome</keyword>
<dbReference type="AlphaFoldDB" id="A0A3P8V8M0"/>
<dbReference type="STRING" id="244447.ENSCSEP00000011663"/>
<reference evidence="1" key="2">
    <citation type="submission" date="2025-09" db="UniProtKB">
        <authorList>
            <consortium name="Ensembl"/>
        </authorList>
    </citation>
    <scope>IDENTIFICATION</scope>
</reference>
<dbReference type="Gene3D" id="3.40.50.300">
    <property type="entry name" value="P-loop containing nucleotide triphosphate hydrolases"/>
    <property type="match status" value="1"/>
</dbReference>
<reference evidence="1" key="1">
    <citation type="submission" date="2025-08" db="UniProtKB">
        <authorList>
            <consortium name="Ensembl"/>
        </authorList>
    </citation>
    <scope>IDENTIFICATION</scope>
</reference>
<organism evidence="1 2">
    <name type="scientific">Cynoglossus semilaevis</name>
    <name type="common">Tongue sole</name>
    <dbReference type="NCBI Taxonomy" id="244447"/>
    <lineage>
        <taxon>Eukaryota</taxon>
        <taxon>Metazoa</taxon>
        <taxon>Chordata</taxon>
        <taxon>Craniata</taxon>
        <taxon>Vertebrata</taxon>
        <taxon>Euteleostomi</taxon>
        <taxon>Actinopterygii</taxon>
        <taxon>Neopterygii</taxon>
        <taxon>Teleostei</taxon>
        <taxon>Neoteleostei</taxon>
        <taxon>Acanthomorphata</taxon>
        <taxon>Carangaria</taxon>
        <taxon>Pleuronectiformes</taxon>
        <taxon>Pleuronectoidei</taxon>
        <taxon>Cynoglossidae</taxon>
        <taxon>Cynoglossinae</taxon>
        <taxon>Cynoglossus</taxon>
    </lineage>
</organism>
<protein>
    <recommendedName>
        <fullName evidence="3">RecF/RecN/SMC N-terminal domain-containing protein</fullName>
    </recommendedName>
</protein>
<dbReference type="PANTHER" id="PTHR18937">
    <property type="entry name" value="STRUCTURAL MAINTENANCE OF CHROMOSOMES SMC FAMILY MEMBER"/>
    <property type="match status" value="1"/>
</dbReference>
<dbReference type="InParanoid" id="A0A3P8V8M0"/>
<dbReference type="GO" id="GO:0003677">
    <property type="term" value="F:DNA binding"/>
    <property type="evidence" value="ECO:0007669"/>
    <property type="project" value="TreeGrafter"/>
</dbReference>
<evidence type="ECO:0008006" key="3">
    <source>
        <dbReference type="Google" id="ProtNLM"/>
    </source>
</evidence>
<proteinExistence type="predicted"/>
<dbReference type="GeneTree" id="ENSGT00940000178568"/>
<sequence length="52" mass="5873">MGFLKQIEVENFKSWRGKQVIGPFLRFNCIIGTNGSGNRYNNPETLAPDASR</sequence>